<dbReference type="CDD" id="cd01823">
    <property type="entry name" value="SEST_like"/>
    <property type="match status" value="1"/>
</dbReference>
<dbReference type="Gene3D" id="3.40.50.1110">
    <property type="entry name" value="SGNH hydrolase"/>
    <property type="match status" value="1"/>
</dbReference>
<feature type="active site" description="Nucleophile" evidence="1">
    <location>
        <position position="547"/>
    </location>
</feature>
<feature type="disulfide bond" evidence="2">
    <location>
        <begin position="582"/>
        <end position="620"/>
    </location>
</feature>
<proteinExistence type="predicted"/>
<evidence type="ECO:0000256" key="2">
    <source>
        <dbReference type="PIRSR" id="PIRSR637460-2"/>
    </source>
</evidence>
<dbReference type="Proteomes" id="UP000248749">
    <property type="component" value="Unassembled WGS sequence"/>
</dbReference>
<dbReference type="Pfam" id="PF25275">
    <property type="entry name" value="Golvesin_C"/>
    <property type="match status" value="1"/>
</dbReference>
<evidence type="ECO:0000259" key="3">
    <source>
        <dbReference type="Pfam" id="PF25275"/>
    </source>
</evidence>
<gene>
    <name evidence="4" type="ORF">C1I99_10765</name>
</gene>
<dbReference type="InterPro" id="IPR033803">
    <property type="entry name" value="CBD-like_Golvesin-Xly"/>
</dbReference>
<dbReference type="EMBL" id="POUB01000054">
    <property type="protein sequence ID" value="PZF99755.1"/>
    <property type="molecule type" value="Genomic_DNA"/>
</dbReference>
<dbReference type="PANTHER" id="PTHR37981">
    <property type="entry name" value="LIPASE 2"/>
    <property type="match status" value="1"/>
</dbReference>
<evidence type="ECO:0000313" key="4">
    <source>
        <dbReference type="EMBL" id="PZF99755.1"/>
    </source>
</evidence>
<reference evidence="4 5" key="1">
    <citation type="submission" date="2018-01" db="EMBL/GenBank/DDBJ databases">
        <title>Draft genome sequence of Salinispora sp. 13K206.</title>
        <authorList>
            <person name="Sahin N."/>
            <person name="Saygin H."/>
            <person name="Ay H."/>
        </authorList>
    </citation>
    <scope>NUCLEOTIDE SEQUENCE [LARGE SCALE GENOMIC DNA]</scope>
    <source>
        <strain evidence="4 5">13K206</strain>
    </source>
</reference>
<feature type="active site" evidence="1">
    <location>
        <position position="864"/>
    </location>
</feature>
<dbReference type="PANTHER" id="PTHR37981:SF1">
    <property type="entry name" value="SGNH HYDROLASE-TYPE ESTERASE DOMAIN-CONTAINING PROTEIN"/>
    <property type="match status" value="1"/>
</dbReference>
<organism evidence="4 5">
    <name type="scientific">Micromonospora deserti</name>
    <dbReference type="NCBI Taxonomy" id="2070366"/>
    <lineage>
        <taxon>Bacteria</taxon>
        <taxon>Bacillati</taxon>
        <taxon>Actinomycetota</taxon>
        <taxon>Actinomycetes</taxon>
        <taxon>Micromonosporales</taxon>
        <taxon>Micromonosporaceae</taxon>
        <taxon>Micromonospora</taxon>
    </lineage>
</organism>
<dbReference type="SUPFAM" id="SSF52266">
    <property type="entry name" value="SGNH hydrolase"/>
    <property type="match status" value="1"/>
</dbReference>
<evidence type="ECO:0000256" key="1">
    <source>
        <dbReference type="PIRSR" id="PIRSR637460-1"/>
    </source>
</evidence>
<dbReference type="GO" id="GO:0004806">
    <property type="term" value="F:triacylglycerol lipase activity"/>
    <property type="evidence" value="ECO:0007669"/>
    <property type="project" value="TreeGrafter"/>
</dbReference>
<keyword evidence="5" id="KW-1185">Reference proteome</keyword>
<comment type="caution">
    <text evidence="4">The sequence shown here is derived from an EMBL/GenBank/DDBJ whole genome shotgun (WGS) entry which is preliminary data.</text>
</comment>
<evidence type="ECO:0000313" key="5">
    <source>
        <dbReference type="Proteomes" id="UP000248749"/>
    </source>
</evidence>
<dbReference type="AlphaFoldDB" id="A0A2W2CK26"/>
<feature type="domain" description="Golvesin/Xly CBD-like" evidence="3">
    <location>
        <begin position="431"/>
        <end position="530"/>
    </location>
</feature>
<protein>
    <recommendedName>
        <fullName evidence="3">Golvesin/Xly CBD-like domain-containing protein</fullName>
    </recommendedName>
</protein>
<dbReference type="InterPro" id="IPR037460">
    <property type="entry name" value="SEST-like"/>
</dbReference>
<name>A0A2W2CK26_9ACTN</name>
<dbReference type="GO" id="GO:0019433">
    <property type="term" value="P:triglyceride catabolic process"/>
    <property type="evidence" value="ECO:0007669"/>
    <property type="project" value="TreeGrafter"/>
</dbReference>
<sequence length="887" mass="98246">MFQVLQPKPRQVEWAVDQAVTNSLYVQRPANWKNLGMNAYQPQAMFPPLSLVDGGRVPAQVMLGVVAQESNLWQASRLAYPGVTGNPLIGNFYGLIYNDREDDDWTIRWSEADCGYGVAQVTDGMRRAGYGKPGEVIRPWAHQQAIAADFAANVAAGLRILQEKWNLTRSAGMIVNGGSEQGIENWFFALWAYNSGFYPDQGNGSPWGVGWFNNPVNPRYPADRLPFMEFDYSDSSHPQDWPYPEKVIGFAGHPLELIEQQIGDDITYVHAYRPAWWTTTGNRVTAKPPVDLFCGTSNDCDPGNQATGFCLRSDYKCWWHRPAKWKDDNQTGNELLRFDPGYPYQDDASSFPPRCTLAGLPVNARVIDDMPSATPKMRPCANSFTDAGSFSLSIPKDVDGYHPAKIDLHQLGGGFNSHFWFTHTRDSAHDRGGTMRISGTWSFYDPLNGWARLLVHIPDHGAHTQQATYEVDTGTGFASGKKRVILQRTREHRWVSLGVFNFTGTPRIRLSNTTLDGRGVEDVAWDAVALQPLPGKPRHQIVALGESYASGEGASENEKIDYYRETNFKLRVSGQDRYQNACHRSKHAWSRQAVLSDSTASIGQRADNWQSDADYHLLACSGAQTENLLPYYSVPDGQPKPVNAWGEDGGPGHWQYSELSQLDRGFLDENTTLVTLSIGGNDARFADVLIECITNGSGFANCKDSTLDGDAKPLEQASPQRIAGPIRNSILKVDPANPNNGSGVLWEIHKKAPHAKILLMGYPKIFNDQDGYTANCTWGITGLEEIWMGEQGDLLAQMLRDVADDATTHGIPTYFANPIPAFHGKEACGNPESIHTIVYGKTSGESTTTPWYAIHEEASVQSFHPKVSGAAIYARVMESVVRNQMGL</sequence>
<dbReference type="InterPro" id="IPR036514">
    <property type="entry name" value="SGNH_hydro_sf"/>
</dbReference>
<feature type="disulfide bond" evidence="2">
    <location>
        <begin position="776"/>
        <end position="828"/>
    </location>
</feature>
<keyword evidence="2" id="KW-1015">Disulfide bond</keyword>
<accession>A0A2W2CK26</accession>